<proteinExistence type="predicted"/>
<dbReference type="Proteomes" id="UP000786183">
    <property type="component" value="Unassembled WGS sequence"/>
</dbReference>
<sequence>MQVIKFYEDLHNLAELGFCEFKTSAYLKEKLSKAGFYIQEVGQTGFYAQLTNSDYVVALRADMDALGHNIDDKICAIHSCGHDAHSAMLLNAALIAKQNNLIKNKSFRFLFQPAEELGKGALFMIENKALDDVNEIYGMHIRPKQECQSNQAIASMYFAASCAIKFDITGLSAHAARPHLGINAIDSACALINAARMIYVDTSIASSIKVTRFVANNAVTNSINDKASIVFDLRAQDNKTMQELKEKLLQAAKVITFNNSTYEYEILNDIVAAQIDSLCAKECYKACVNILGEENVFKEKNILGGEDFFFYPVKKGIKAGFMGLGVDCTPGLHHPNMSINKNALNNGVNIWLELIKNIDLRKD</sequence>
<keyword evidence="4" id="KW-1185">Reference proteome</keyword>
<dbReference type="Pfam" id="PF01546">
    <property type="entry name" value="Peptidase_M20"/>
    <property type="match status" value="1"/>
</dbReference>
<dbReference type="InterPro" id="IPR017439">
    <property type="entry name" value="Amidohydrolase"/>
</dbReference>
<dbReference type="InterPro" id="IPR036264">
    <property type="entry name" value="Bact_exopeptidase_dim_dom"/>
</dbReference>
<dbReference type="Gene3D" id="3.30.70.360">
    <property type="match status" value="1"/>
</dbReference>
<dbReference type="InterPro" id="IPR011650">
    <property type="entry name" value="Peptidase_M20_dimer"/>
</dbReference>
<name>A0ABS7WUH4_9BACT</name>
<dbReference type="SUPFAM" id="SSF55031">
    <property type="entry name" value="Bacterial exopeptidase dimerisation domain"/>
    <property type="match status" value="1"/>
</dbReference>
<dbReference type="Gene3D" id="3.40.630.10">
    <property type="entry name" value="Zn peptidases"/>
    <property type="match status" value="1"/>
</dbReference>
<dbReference type="PIRSF" id="PIRSF005962">
    <property type="entry name" value="Pept_M20D_amidohydro"/>
    <property type="match status" value="1"/>
</dbReference>
<gene>
    <name evidence="3" type="ORF">AVCANL283_06145</name>
</gene>
<evidence type="ECO:0000313" key="3">
    <source>
        <dbReference type="EMBL" id="MBZ7987679.1"/>
    </source>
</evidence>
<dbReference type="PANTHER" id="PTHR11014">
    <property type="entry name" value="PEPTIDASE M20 FAMILY MEMBER"/>
    <property type="match status" value="1"/>
</dbReference>
<dbReference type="InterPro" id="IPR002933">
    <property type="entry name" value="Peptidase_M20"/>
</dbReference>
<dbReference type="Pfam" id="PF07687">
    <property type="entry name" value="M20_dimer"/>
    <property type="match status" value="1"/>
</dbReference>
<evidence type="ECO:0000313" key="4">
    <source>
        <dbReference type="Proteomes" id="UP000786183"/>
    </source>
</evidence>
<dbReference type="SUPFAM" id="SSF53187">
    <property type="entry name" value="Zn-dependent exopeptidases"/>
    <property type="match status" value="1"/>
</dbReference>
<accession>A0ABS7WUH4</accession>
<protein>
    <submittedName>
        <fullName evidence="3">Amidohydrolase</fullName>
    </submittedName>
</protein>
<evidence type="ECO:0000259" key="2">
    <source>
        <dbReference type="Pfam" id="PF07687"/>
    </source>
</evidence>
<keyword evidence="1" id="KW-0378">Hydrolase</keyword>
<dbReference type="PANTHER" id="PTHR11014:SF122">
    <property type="entry name" value="AMIDOHYDROLASE AMHX"/>
    <property type="match status" value="1"/>
</dbReference>
<evidence type="ECO:0000256" key="1">
    <source>
        <dbReference type="ARBA" id="ARBA00022801"/>
    </source>
</evidence>
<dbReference type="RefSeq" id="WP_224325404.1">
    <property type="nucleotide sequence ID" value="NZ_JACGBB010000012.1"/>
</dbReference>
<comment type="caution">
    <text evidence="3">The sequence shown here is derived from an EMBL/GenBank/DDBJ whole genome shotgun (WGS) entry which is preliminary data.</text>
</comment>
<organism evidence="3 4">
    <name type="scientific">Campylobacter canadensis</name>
    <dbReference type="NCBI Taxonomy" id="449520"/>
    <lineage>
        <taxon>Bacteria</taxon>
        <taxon>Pseudomonadati</taxon>
        <taxon>Campylobacterota</taxon>
        <taxon>Epsilonproteobacteria</taxon>
        <taxon>Campylobacterales</taxon>
        <taxon>Campylobacteraceae</taxon>
        <taxon>Campylobacter</taxon>
    </lineage>
</organism>
<dbReference type="NCBIfam" id="TIGR01891">
    <property type="entry name" value="amidohydrolases"/>
    <property type="match status" value="1"/>
</dbReference>
<feature type="domain" description="Peptidase M20 dimerisation" evidence="2">
    <location>
        <begin position="163"/>
        <end position="253"/>
    </location>
</feature>
<dbReference type="EMBL" id="JACGBB010000012">
    <property type="protein sequence ID" value="MBZ7987679.1"/>
    <property type="molecule type" value="Genomic_DNA"/>
</dbReference>
<reference evidence="3 4" key="1">
    <citation type="submission" date="2020-07" db="EMBL/GenBank/DDBJ databases">
        <title>Transfer of Campylobacter canadensis to the novel genus Avispirillum gen. nov., that also includes two novel species recovered from migratory waterfowl: Avispirillum anseris sp. nov. and Avispirillum brantae sp. nov.</title>
        <authorList>
            <person name="Miller W.G."/>
            <person name="Chapman M.H."/>
            <person name="Yee E."/>
            <person name="Inglis G.D."/>
        </authorList>
    </citation>
    <scope>NUCLEOTIDE SEQUENCE [LARGE SCALE GENOMIC DNA]</scope>
    <source>
        <strain evidence="3 4">L283</strain>
    </source>
</reference>